<evidence type="ECO:0000313" key="2">
    <source>
        <dbReference type="Proteomes" id="UP001164539"/>
    </source>
</evidence>
<organism evidence="1 2">
    <name type="scientific">Melia azedarach</name>
    <name type="common">Chinaberry tree</name>
    <dbReference type="NCBI Taxonomy" id="155640"/>
    <lineage>
        <taxon>Eukaryota</taxon>
        <taxon>Viridiplantae</taxon>
        <taxon>Streptophyta</taxon>
        <taxon>Embryophyta</taxon>
        <taxon>Tracheophyta</taxon>
        <taxon>Spermatophyta</taxon>
        <taxon>Magnoliopsida</taxon>
        <taxon>eudicotyledons</taxon>
        <taxon>Gunneridae</taxon>
        <taxon>Pentapetalae</taxon>
        <taxon>rosids</taxon>
        <taxon>malvids</taxon>
        <taxon>Sapindales</taxon>
        <taxon>Meliaceae</taxon>
        <taxon>Melia</taxon>
    </lineage>
</organism>
<proteinExistence type="predicted"/>
<evidence type="ECO:0000313" key="1">
    <source>
        <dbReference type="EMBL" id="KAJ4721083.1"/>
    </source>
</evidence>
<gene>
    <name evidence="1" type="ORF">OWV82_008808</name>
</gene>
<sequence length="156" mass="17249">MKGQVTVDTVLEVPANAVWDVYRGLELGRLVDQLLPDVIGRVQVVEGDGGVGTVVKVSFPPGTPGAGFMKERFTKIDDEKRIKETELVEGGYKDVGFDAYRIRLEIVEKDDKSSVIRSTIEYENDEKLADVASQITTKPLEIMAETIGKYLSEKKA</sequence>
<comment type="caution">
    <text evidence="1">The sequence shown here is derived from an EMBL/GenBank/DDBJ whole genome shotgun (WGS) entry which is preliminary data.</text>
</comment>
<dbReference type="EMBL" id="CM051397">
    <property type="protein sequence ID" value="KAJ4721083.1"/>
    <property type="molecule type" value="Genomic_DNA"/>
</dbReference>
<dbReference type="Proteomes" id="UP001164539">
    <property type="component" value="Chromosome 4"/>
</dbReference>
<name>A0ACC1YCB5_MELAZ</name>
<accession>A0ACC1YCB5</accession>
<keyword evidence="2" id="KW-1185">Reference proteome</keyword>
<reference evidence="1 2" key="1">
    <citation type="journal article" date="2023" name="Science">
        <title>Complex scaffold remodeling in plant triterpene biosynthesis.</title>
        <authorList>
            <person name="De La Pena R."/>
            <person name="Hodgson H."/>
            <person name="Liu J.C."/>
            <person name="Stephenson M.J."/>
            <person name="Martin A.C."/>
            <person name="Owen C."/>
            <person name="Harkess A."/>
            <person name="Leebens-Mack J."/>
            <person name="Jimenez L.E."/>
            <person name="Osbourn A."/>
            <person name="Sattely E.S."/>
        </authorList>
    </citation>
    <scope>NUCLEOTIDE SEQUENCE [LARGE SCALE GENOMIC DNA]</scope>
    <source>
        <strain evidence="2">cv. JPN11</strain>
        <tissue evidence="1">Leaf</tissue>
    </source>
</reference>
<protein>
    <submittedName>
        <fullName evidence="1">S-norcoclaurine synthase</fullName>
    </submittedName>
</protein>